<dbReference type="EMBL" id="JAGPXF010000001">
    <property type="protein sequence ID" value="KAH7261578.1"/>
    <property type="molecule type" value="Genomic_DNA"/>
</dbReference>
<evidence type="ECO:0000313" key="2">
    <source>
        <dbReference type="EMBL" id="KAH7261578.1"/>
    </source>
</evidence>
<keyword evidence="3" id="KW-1185">Reference proteome</keyword>
<evidence type="ECO:0000313" key="3">
    <source>
        <dbReference type="Proteomes" id="UP000813427"/>
    </source>
</evidence>
<feature type="region of interest" description="Disordered" evidence="1">
    <location>
        <begin position="254"/>
        <end position="282"/>
    </location>
</feature>
<proteinExistence type="predicted"/>
<sequence>MAPESSVLKFLALKAPLPASESANLLGRVVQRYDDLFLDYTPESPAATVTPTEFARFVVVQHSDDVSFTAQATSSSSGFANIFARASVATTATGTTTVTAPRVTTRQLRPQVDYFDALKADPVVRRKLLHLCPINNTVYLIVGTMSAQRACFEQTTIRDKSASGGARLPLGVVAGAAAIAAGVPLVTPDVLGGVMPDLEAGFERARLAGGTKTFTMSSSTEDNGDQVFAVACRVIRRTWRGLGKDVRVGITQPEYTGGVHFGSDESDRSEDEGDSDDETDLCEEDEAALAEGLELGEMV</sequence>
<dbReference type="Proteomes" id="UP000813427">
    <property type="component" value="Unassembled WGS sequence"/>
</dbReference>
<gene>
    <name evidence="2" type="ORF">BKA59DRAFT_461556</name>
</gene>
<organism evidence="2 3">
    <name type="scientific">Fusarium tricinctum</name>
    <dbReference type="NCBI Taxonomy" id="61284"/>
    <lineage>
        <taxon>Eukaryota</taxon>
        <taxon>Fungi</taxon>
        <taxon>Dikarya</taxon>
        <taxon>Ascomycota</taxon>
        <taxon>Pezizomycotina</taxon>
        <taxon>Sordariomycetes</taxon>
        <taxon>Hypocreomycetidae</taxon>
        <taxon>Hypocreales</taxon>
        <taxon>Nectriaceae</taxon>
        <taxon>Fusarium</taxon>
        <taxon>Fusarium tricinctum species complex</taxon>
    </lineage>
</organism>
<name>A0A8K0SBE7_9HYPO</name>
<comment type="caution">
    <text evidence="2">The sequence shown here is derived from an EMBL/GenBank/DDBJ whole genome shotgun (WGS) entry which is preliminary data.</text>
</comment>
<dbReference type="OrthoDB" id="3513645at2759"/>
<accession>A0A8K0SBE7</accession>
<evidence type="ECO:0000256" key="1">
    <source>
        <dbReference type="SAM" id="MobiDB-lite"/>
    </source>
</evidence>
<protein>
    <submittedName>
        <fullName evidence="2">Uncharacterized protein</fullName>
    </submittedName>
</protein>
<dbReference type="AlphaFoldDB" id="A0A8K0SBE7"/>
<reference evidence="2" key="1">
    <citation type="journal article" date="2021" name="Nat. Commun.">
        <title>Genetic determinants of endophytism in the Arabidopsis root mycobiome.</title>
        <authorList>
            <person name="Mesny F."/>
            <person name="Miyauchi S."/>
            <person name="Thiergart T."/>
            <person name="Pickel B."/>
            <person name="Atanasova L."/>
            <person name="Karlsson M."/>
            <person name="Huettel B."/>
            <person name="Barry K.W."/>
            <person name="Haridas S."/>
            <person name="Chen C."/>
            <person name="Bauer D."/>
            <person name="Andreopoulos W."/>
            <person name="Pangilinan J."/>
            <person name="LaButti K."/>
            <person name="Riley R."/>
            <person name="Lipzen A."/>
            <person name="Clum A."/>
            <person name="Drula E."/>
            <person name="Henrissat B."/>
            <person name="Kohler A."/>
            <person name="Grigoriev I.V."/>
            <person name="Martin F.M."/>
            <person name="Hacquard S."/>
        </authorList>
    </citation>
    <scope>NUCLEOTIDE SEQUENCE</scope>
    <source>
        <strain evidence="2">MPI-SDFR-AT-0068</strain>
    </source>
</reference>
<feature type="compositionally biased region" description="Acidic residues" evidence="1">
    <location>
        <begin position="267"/>
        <end position="282"/>
    </location>
</feature>